<dbReference type="RefSeq" id="WP_207688491.1">
    <property type="nucleotide sequence ID" value="NZ_CP061799.1"/>
</dbReference>
<dbReference type="AlphaFoldDB" id="A0A975BC29"/>
<gene>
    <name evidence="1" type="ORF">dnl_49550</name>
</gene>
<dbReference type="EMBL" id="CP061799">
    <property type="protein sequence ID" value="QTA82578.1"/>
    <property type="molecule type" value="Genomic_DNA"/>
</dbReference>
<dbReference type="KEGG" id="dli:dnl_49550"/>
<dbReference type="SUPFAM" id="SSF64307">
    <property type="entry name" value="SirA-like"/>
    <property type="match status" value="1"/>
</dbReference>
<protein>
    <submittedName>
        <fullName evidence="1">TusA-like domain-containing protein</fullName>
    </submittedName>
</protein>
<sequence length="76" mass="8903">MYSFDLRESILSFALLQITNLFKKIKPGEVIKVIGNEQKVIKDIKRVLPGYNYEISINEIEDNKEKVFCLKLIKKN</sequence>
<accession>A0A975BC29</accession>
<evidence type="ECO:0000313" key="2">
    <source>
        <dbReference type="Proteomes" id="UP000663720"/>
    </source>
</evidence>
<dbReference type="InterPro" id="IPR036868">
    <property type="entry name" value="TusA-like_sf"/>
</dbReference>
<reference evidence="1" key="1">
    <citation type="journal article" date="2021" name="Microb. Physiol.">
        <title>Proteogenomic Insights into the Physiology of Marine, Sulfate-Reducing, Filamentous Desulfonema limicola and Desulfonema magnum.</title>
        <authorList>
            <person name="Schnaars V."/>
            <person name="Wohlbrand L."/>
            <person name="Scheve S."/>
            <person name="Hinrichs C."/>
            <person name="Reinhardt R."/>
            <person name="Rabus R."/>
        </authorList>
    </citation>
    <scope>NUCLEOTIDE SEQUENCE</scope>
    <source>
        <strain evidence="1">5ac10</strain>
    </source>
</reference>
<organism evidence="1 2">
    <name type="scientific">Desulfonema limicola</name>
    <dbReference type="NCBI Taxonomy" id="45656"/>
    <lineage>
        <taxon>Bacteria</taxon>
        <taxon>Pseudomonadati</taxon>
        <taxon>Thermodesulfobacteriota</taxon>
        <taxon>Desulfobacteria</taxon>
        <taxon>Desulfobacterales</taxon>
        <taxon>Desulfococcaceae</taxon>
        <taxon>Desulfonema</taxon>
    </lineage>
</organism>
<keyword evidence="2" id="KW-1185">Reference proteome</keyword>
<evidence type="ECO:0000313" key="1">
    <source>
        <dbReference type="EMBL" id="QTA82578.1"/>
    </source>
</evidence>
<proteinExistence type="predicted"/>
<dbReference type="Proteomes" id="UP000663720">
    <property type="component" value="Chromosome"/>
</dbReference>
<name>A0A975BC29_9BACT</name>